<dbReference type="GO" id="GO:0140114">
    <property type="term" value="P:cellular detoxification of fluoride"/>
    <property type="evidence" value="ECO:0007669"/>
    <property type="project" value="UniProtKB-UniRule"/>
</dbReference>
<dbReference type="PANTHER" id="PTHR28259:SF1">
    <property type="entry name" value="FLUORIDE EXPORT PROTEIN 1-RELATED"/>
    <property type="match status" value="1"/>
</dbReference>
<keyword evidence="6 10" id="KW-0407">Ion channel</keyword>
<feature type="transmembrane region" description="Helical" evidence="10">
    <location>
        <begin position="96"/>
        <end position="118"/>
    </location>
</feature>
<keyword evidence="4 10" id="KW-1133">Transmembrane helix</keyword>
<comment type="catalytic activity">
    <reaction evidence="8">
        <text>fluoride(in) = fluoride(out)</text>
        <dbReference type="Rhea" id="RHEA:76159"/>
        <dbReference type="ChEBI" id="CHEBI:17051"/>
    </reaction>
    <physiologicalReaction direction="left-to-right" evidence="8">
        <dbReference type="Rhea" id="RHEA:76160"/>
    </physiologicalReaction>
</comment>
<dbReference type="AlphaFoldDB" id="A0A841C5Y5"/>
<feature type="transmembrane region" description="Helical" evidence="10">
    <location>
        <begin position="6"/>
        <end position="21"/>
    </location>
</feature>
<dbReference type="GO" id="GO:0046872">
    <property type="term" value="F:metal ion binding"/>
    <property type="evidence" value="ECO:0007669"/>
    <property type="project" value="UniProtKB-KW"/>
</dbReference>
<evidence type="ECO:0000256" key="8">
    <source>
        <dbReference type="ARBA" id="ARBA00035585"/>
    </source>
</evidence>
<evidence type="ECO:0000256" key="6">
    <source>
        <dbReference type="ARBA" id="ARBA00023303"/>
    </source>
</evidence>
<keyword evidence="10" id="KW-0915">Sodium</keyword>
<dbReference type="EMBL" id="JACHHV010000009">
    <property type="protein sequence ID" value="MBB5887855.1"/>
    <property type="molecule type" value="Genomic_DNA"/>
</dbReference>
<keyword evidence="2 10" id="KW-1003">Cell membrane</keyword>
<comment type="subcellular location">
    <subcellularLocation>
        <location evidence="1 10">Cell membrane</location>
        <topology evidence="1 10">Multi-pass membrane protein</topology>
    </subcellularLocation>
</comment>
<dbReference type="GO" id="GO:0062054">
    <property type="term" value="F:fluoride channel activity"/>
    <property type="evidence" value="ECO:0007669"/>
    <property type="project" value="UniProtKB-UniRule"/>
</dbReference>
<evidence type="ECO:0000256" key="4">
    <source>
        <dbReference type="ARBA" id="ARBA00022989"/>
    </source>
</evidence>
<evidence type="ECO:0000256" key="9">
    <source>
        <dbReference type="ARBA" id="ARBA00049940"/>
    </source>
</evidence>
<keyword evidence="12" id="KW-1185">Reference proteome</keyword>
<protein>
    <recommendedName>
        <fullName evidence="10">Fluoride-specific ion channel FluC</fullName>
    </recommendedName>
</protein>
<evidence type="ECO:0000313" key="11">
    <source>
        <dbReference type="EMBL" id="MBB5887855.1"/>
    </source>
</evidence>
<evidence type="ECO:0000256" key="3">
    <source>
        <dbReference type="ARBA" id="ARBA00022692"/>
    </source>
</evidence>
<organism evidence="11 12">
    <name type="scientific">Lactovum miscens</name>
    <dbReference type="NCBI Taxonomy" id="190387"/>
    <lineage>
        <taxon>Bacteria</taxon>
        <taxon>Bacillati</taxon>
        <taxon>Bacillota</taxon>
        <taxon>Bacilli</taxon>
        <taxon>Lactobacillales</taxon>
        <taxon>Streptococcaceae</taxon>
        <taxon>Lactovum</taxon>
    </lineage>
</organism>
<evidence type="ECO:0000313" key="12">
    <source>
        <dbReference type="Proteomes" id="UP000562464"/>
    </source>
</evidence>
<evidence type="ECO:0000256" key="5">
    <source>
        <dbReference type="ARBA" id="ARBA00023136"/>
    </source>
</evidence>
<keyword evidence="10" id="KW-0813">Transport</keyword>
<dbReference type="PANTHER" id="PTHR28259">
    <property type="entry name" value="FLUORIDE EXPORT PROTEIN 1-RELATED"/>
    <property type="match status" value="1"/>
</dbReference>
<keyword evidence="5 10" id="KW-0472">Membrane</keyword>
<keyword evidence="3 10" id="KW-0812">Transmembrane</keyword>
<feature type="binding site" evidence="10">
    <location>
        <position position="78"/>
    </location>
    <ligand>
        <name>Na(+)</name>
        <dbReference type="ChEBI" id="CHEBI:29101"/>
        <note>structural</note>
    </ligand>
</feature>
<reference evidence="11 12" key="1">
    <citation type="submission" date="2020-08" db="EMBL/GenBank/DDBJ databases">
        <title>Genomic Encyclopedia of Type Strains, Phase IV (KMG-IV): sequencing the most valuable type-strain genomes for metagenomic binning, comparative biology and taxonomic classification.</title>
        <authorList>
            <person name="Goeker M."/>
        </authorList>
    </citation>
    <scope>NUCLEOTIDE SEQUENCE [LARGE SCALE GENOMIC DNA]</scope>
    <source>
        <strain evidence="11 12">DSM 14925</strain>
    </source>
</reference>
<feature type="transmembrane region" description="Helical" evidence="10">
    <location>
        <begin position="33"/>
        <end position="59"/>
    </location>
</feature>
<dbReference type="Pfam" id="PF02537">
    <property type="entry name" value="CRCB"/>
    <property type="match status" value="1"/>
</dbReference>
<evidence type="ECO:0000256" key="1">
    <source>
        <dbReference type="ARBA" id="ARBA00004651"/>
    </source>
</evidence>
<comment type="function">
    <text evidence="9 10">Fluoride-specific ion channel. Important for reducing fluoride concentration in the cell, thus reducing its toxicity.</text>
</comment>
<dbReference type="HAMAP" id="MF_00454">
    <property type="entry name" value="FluC"/>
    <property type="match status" value="1"/>
</dbReference>
<feature type="binding site" evidence="10">
    <location>
        <position position="75"/>
    </location>
    <ligand>
        <name>Na(+)</name>
        <dbReference type="ChEBI" id="CHEBI:29101"/>
        <note>structural</note>
    </ligand>
</feature>
<dbReference type="InterPro" id="IPR003691">
    <property type="entry name" value="FluC"/>
</dbReference>
<comment type="activity regulation">
    <text evidence="10">Na(+) is not transported, but it plays an essential structural role and its presence is essential for fluoride channel function.</text>
</comment>
<dbReference type="NCBIfam" id="TIGR00494">
    <property type="entry name" value="crcB"/>
    <property type="match status" value="1"/>
</dbReference>
<comment type="similarity">
    <text evidence="7 10">Belongs to the fluoride channel Fluc/FEX (TC 1.A.43) family.</text>
</comment>
<keyword evidence="10" id="KW-0406">Ion transport</keyword>
<name>A0A841C5Y5_9LACT</name>
<dbReference type="RefSeq" id="WP_183539396.1">
    <property type="nucleotide sequence ID" value="NZ_DASWOY010000009.1"/>
</dbReference>
<feature type="transmembrane region" description="Helical" evidence="10">
    <location>
        <begin position="65"/>
        <end position="84"/>
    </location>
</feature>
<accession>A0A841C5Y5</accession>
<evidence type="ECO:0000256" key="10">
    <source>
        <dbReference type="HAMAP-Rule" id="MF_00454"/>
    </source>
</evidence>
<sequence length="143" mass="15716">MRKYTFIAIGGMLGAILRYTIKNIHIFSYKEVIPINTLIINVSGTLLLALVLTISFEIFELDADIRLGIATGFLGAYTTFSTLCKETVNLMNQGDYYSAISYIGFTVMLGLAAAYFGVVLARDVVAKFIDKDNGADDMDTEDT</sequence>
<gene>
    <name evidence="10" type="primary">fluC</name>
    <name evidence="10" type="synonym">crcB</name>
    <name evidence="11" type="ORF">HNQ37_000734</name>
</gene>
<dbReference type="Proteomes" id="UP000562464">
    <property type="component" value="Unassembled WGS sequence"/>
</dbReference>
<comment type="caution">
    <text evidence="11">The sequence shown here is derived from an EMBL/GenBank/DDBJ whole genome shotgun (WGS) entry which is preliminary data.</text>
</comment>
<evidence type="ECO:0000256" key="2">
    <source>
        <dbReference type="ARBA" id="ARBA00022475"/>
    </source>
</evidence>
<evidence type="ECO:0000256" key="7">
    <source>
        <dbReference type="ARBA" id="ARBA00035120"/>
    </source>
</evidence>
<proteinExistence type="inferred from homology"/>
<keyword evidence="10" id="KW-0479">Metal-binding</keyword>
<dbReference type="GO" id="GO:0005886">
    <property type="term" value="C:plasma membrane"/>
    <property type="evidence" value="ECO:0007669"/>
    <property type="project" value="UniProtKB-SubCell"/>
</dbReference>